<organism evidence="3 4">
    <name type="scientific">Cohnella rhizosphaerae</name>
    <dbReference type="NCBI Taxonomy" id="1457232"/>
    <lineage>
        <taxon>Bacteria</taxon>
        <taxon>Bacillati</taxon>
        <taxon>Bacillota</taxon>
        <taxon>Bacilli</taxon>
        <taxon>Bacillales</taxon>
        <taxon>Paenibacillaceae</taxon>
        <taxon>Cohnella</taxon>
    </lineage>
</organism>
<dbReference type="SUPFAM" id="SSF54593">
    <property type="entry name" value="Glyoxalase/Bleomycin resistance protein/Dihydroxybiphenyl dioxygenase"/>
    <property type="match status" value="1"/>
</dbReference>
<dbReference type="EMBL" id="JAPDIA010000008">
    <property type="protein sequence ID" value="MDG0812652.1"/>
    <property type="molecule type" value="Genomic_DNA"/>
</dbReference>
<sequence length="163" mass="18493">MNDAISIGFEFSNRKETPSFSQWYTVSIRNEGWRSLLKLSHVRLLAPNIHECFLFYRDIIGLEVRYGDETTPFAEFATGDVSFALEPPMADAPAEALARTKPFSGRDQVALVFRVENVDDVYEALRTKGVPFVRPPHDTPEWGHRVAYLRDPAGHVIELNQGI</sequence>
<keyword evidence="4" id="KW-1185">Reference proteome</keyword>
<protein>
    <submittedName>
        <fullName evidence="3">VOC family protein</fullName>
    </submittedName>
</protein>
<reference evidence="3" key="1">
    <citation type="submission" date="2022-10" db="EMBL/GenBank/DDBJ databases">
        <title>Comparative genomic analysis of Cohnella hashimotonis sp. nov., isolated from the International Space Station.</title>
        <authorList>
            <person name="Simpson A."/>
            <person name="Venkateswaran K."/>
        </authorList>
    </citation>
    <scope>NUCLEOTIDE SEQUENCE</scope>
    <source>
        <strain evidence="3">DSM 28161</strain>
    </source>
</reference>
<evidence type="ECO:0000313" key="4">
    <source>
        <dbReference type="Proteomes" id="UP001153404"/>
    </source>
</evidence>
<dbReference type="InterPro" id="IPR004360">
    <property type="entry name" value="Glyas_Fos-R_dOase_dom"/>
</dbReference>
<evidence type="ECO:0000313" key="3">
    <source>
        <dbReference type="EMBL" id="MDG0812652.1"/>
    </source>
</evidence>
<dbReference type="InterPro" id="IPR029068">
    <property type="entry name" value="Glyas_Bleomycin-R_OHBP_Dase"/>
</dbReference>
<dbReference type="Pfam" id="PF00903">
    <property type="entry name" value="Glyoxalase"/>
    <property type="match status" value="1"/>
</dbReference>
<dbReference type="InterPro" id="IPR051785">
    <property type="entry name" value="MMCE/EMCE_epimerase"/>
</dbReference>
<dbReference type="Proteomes" id="UP001153404">
    <property type="component" value="Unassembled WGS sequence"/>
</dbReference>
<dbReference type="PANTHER" id="PTHR43048">
    <property type="entry name" value="METHYLMALONYL-COA EPIMERASE"/>
    <property type="match status" value="1"/>
</dbReference>
<dbReference type="PROSITE" id="PS51819">
    <property type="entry name" value="VOC"/>
    <property type="match status" value="1"/>
</dbReference>
<feature type="domain" description="VOC" evidence="2">
    <location>
        <begin position="38"/>
        <end position="162"/>
    </location>
</feature>
<dbReference type="RefSeq" id="WP_277536067.1">
    <property type="nucleotide sequence ID" value="NZ_JAPDIA010000008.1"/>
</dbReference>
<keyword evidence="1" id="KW-0479">Metal-binding</keyword>
<dbReference type="GO" id="GO:0046872">
    <property type="term" value="F:metal ion binding"/>
    <property type="evidence" value="ECO:0007669"/>
    <property type="project" value="UniProtKB-KW"/>
</dbReference>
<dbReference type="PANTHER" id="PTHR43048:SF4">
    <property type="entry name" value="RING-CLEAVING DIOXYGENASE-RELATED"/>
    <property type="match status" value="1"/>
</dbReference>
<accession>A0A9X4QWS1</accession>
<dbReference type="Gene3D" id="3.10.180.10">
    <property type="entry name" value="2,3-Dihydroxybiphenyl 1,2-Dioxygenase, domain 1"/>
    <property type="match status" value="1"/>
</dbReference>
<dbReference type="AlphaFoldDB" id="A0A9X4QWS1"/>
<gene>
    <name evidence="3" type="ORF">OMP40_27480</name>
</gene>
<dbReference type="GO" id="GO:0004493">
    <property type="term" value="F:methylmalonyl-CoA epimerase activity"/>
    <property type="evidence" value="ECO:0007669"/>
    <property type="project" value="TreeGrafter"/>
</dbReference>
<proteinExistence type="predicted"/>
<evidence type="ECO:0000256" key="1">
    <source>
        <dbReference type="ARBA" id="ARBA00022723"/>
    </source>
</evidence>
<evidence type="ECO:0000259" key="2">
    <source>
        <dbReference type="PROSITE" id="PS51819"/>
    </source>
</evidence>
<comment type="caution">
    <text evidence="3">The sequence shown here is derived from an EMBL/GenBank/DDBJ whole genome shotgun (WGS) entry which is preliminary data.</text>
</comment>
<dbReference type="InterPro" id="IPR037523">
    <property type="entry name" value="VOC_core"/>
</dbReference>
<name>A0A9X4QWS1_9BACL</name>
<dbReference type="GO" id="GO:0046491">
    <property type="term" value="P:L-methylmalonyl-CoA metabolic process"/>
    <property type="evidence" value="ECO:0007669"/>
    <property type="project" value="TreeGrafter"/>
</dbReference>